<evidence type="ECO:0000313" key="2">
    <source>
        <dbReference type="EMBL" id="AIT06220.1"/>
    </source>
</evidence>
<dbReference type="eggNOG" id="COG2272">
    <property type="taxonomic scope" value="Bacteria"/>
</dbReference>
<keyword evidence="1" id="KW-0732">Signal</keyword>
<sequence>MRTLMAAAALLLAPATLVNAQAAKPPAASATATTAHYSTSTTEIGTLLDDPAAKAVIEKHVPGMTTNDQIDMARAMTLKDIQQYSPDAVTDKVLAAIDADFAKLPAKPAAAAK</sequence>
<name>A0A097EF73_9SPHN</name>
<evidence type="ECO:0000313" key="3">
    <source>
        <dbReference type="Proteomes" id="UP000033200"/>
    </source>
</evidence>
<organism evidence="2 3">
    <name type="scientific">Sphingomonas taxi</name>
    <dbReference type="NCBI Taxonomy" id="1549858"/>
    <lineage>
        <taxon>Bacteria</taxon>
        <taxon>Pseudomonadati</taxon>
        <taxon>Pseudomonadota</taxon>
        <taxon>Alphaproteobacteria</taxon>
        <taxon>Sphingomonadales</taxon>
        <taxon>Sphingomonadaceae</taxon>
        <taxon>Sphingomonas</taxon>
    </lineage>
</organism>
<dbReference type="Proteomes" id="UP000033200">
    <property type="component" value="Chromosome"/>
</dbReference>
<keyword evidence="3" id="KW-1185">Reference proteome</keyword>
<dbReference type="AlphaFoldDB" id="A0A097EF73"/>
<dbReference type="KEGG" id="stax:MC45_07250"/>
<evidence type="ECO:0008006" key="4">
    <source>
        <dbReference type="Google" id="ProtNLM"/>
    </source>
</evidence>
<gene>
    <name evidence="2" type="ORF">MC45_07250</name>
</gene>
<reference evidence="2 3" key="1">
    <citation type="submission" date="2014-09" db="EMBL/GenBank/DDBJ databases">
        <title>Using Illumina technology Improving SMRT sequencing Genome Assembly by RASTools.</title>
        <authorList>
            <person name="Zhou Y."/>
            <person name="Ma T."/>
            <person name="Liu T."/>
        </authorList>
    </citation>
    <scope>NUCLEOTIDE SEQUENCE [LARGE SCALE GENOMIC DNA]</scope>
    <source>
        <strain evidence="2 3">ATCC 55669</strain>
    </source>
</reference>
<feature type="signal peptide" evidence="1">
    <location>
        <begin position="1"/>
        <end position="20"/>
    </location>
</feature>
<accession>A0A097EF73</accession>
<dbReference type="STRING" id="1549858.MC45_07250"/>
<protein>
    <recommendedName>
        <fullName evidence="4">DUF4168 domain-containing protein</fullName>
    </recommendedName>
</protein>
<dbReference type="HOGENOM" id="CLU_2248412_0_0_5"/>
<evidence type="ECO:0000256" key="1">
    <source>
        <dbReference type="SAM" id="SignalP"/>
    </source>
</evidence>
<feature type="chain" id="PRO_5001929882" description="DUF4168 domain-containing protein" evidence="1">
    <location>
        <begin position="21"/>
        <end position="113"/>
    </location>
</feature>
<dbReference type="EMBL" id="CP009571">
    <property type="protein sequence ID" value="AIT06220.1"/>
    <property type="molecule type" value="Genomic_DNA"/>
</dbReference>
<proteinExistence type="predicted"/>